<evidence type="ECO:0000313" key="2">
    <source>
        <dbReference type="EMBL" id="CAB4365507.1"/>
    </source>
</evidence>
<dbReference type="PANTHER" id="PTHR21432">
    <property type="entry name" value="ACETYL-COA HYDROLASE-RELATED"/>
    <property type="match status" value="1"/>
</dbReference>
<dbReference type="Gene3D" id="3.40.1080.20">
    <property type="entry name" value="Acetyl-CoA hydrolase/transferase C-terminal domain"/>
    <property type="match status" value="1"/>
</dbReference>
<evidence type="ECO:0000259" key="1">
    <source>
        <dbReference type="Pfam" id="PF13336"/>
    </source>
</evidence>
<accession>A0A6J7C407</accession>
<evidence type="ECO:0000313" key="6">
    <source>
        <dbReference type="EMBL" id="CAB4959159.1"/>
    </source>
</evidence>
<dbReference type="EMBL" id="CAEZYF010000039">
    <property type="protein sequence ID" value="CAB4749458.1"/>
    <property type="molecule type" value="Genomic_DNA"/>
</dbReference>
<evidence type="ECO:0000313" key="4">
    <source>
        <dbReference type="EMBL" id="CAB4816862.1"/>
    </source>
</evidence>
<dbReference type="InterPro" id="IPR038460">
    <property type="entry name" value="AcetylCoA_hyd_C_sf"/>
</dbReference>
<dbReference type="InterPro" id="IPR037171">
    <property type="entry name" value="NagB/RpiA_transferase-like"/>
</dbReference>
<dbReference type="Gene3D" id="3.30.750.70">
    <property type="entry name" value="4-hydroxybutyrate coenzyme like domains"/>
    <property type="match status" value="1"/>
</dbReference>
<dbReference type="SUPFAM" id="SSF100950">
    <property type="entry name" value="NagB/RpiA/CoA transferase-like"/>
    <property type="match status" value="2"/>
</dbReference>
<proteinExistence type="predicted"/>
<dbReference type="PANTHER" id="PTHR21432:SF20">
    <property type="entry name" value="ACETYL-COA HYDROLASE"/>
    <property type="match status" value="1"/>
</dbReference>
<dbReference type="GO" id="GO:0008775">
    <property type="term" value="F:acetate CoA-transferase activity"/>
    <property type="evidence" value="ECO:0007669"/>
    <property type="project" value="InterPro"/>
</dbReference>
<organism evidence="5">
    <name type="scientific">freshwater metagenome</name>
    <dbReference type="NCBI Taxonomy" id="449393"/>
    <lineage>
        <taxon>unclassified sequences</taxon>
        <taxon>metagenomes</taxon>
        <taxon>ecological metagenomes</taxon>
    </lineage>
</organism>
<dbReference type="EMBL" id="CAFBMT010000041">
    <property type="protein sequence ID" value="CAB4959159.1"/>
    <property type="molecule type" value="Genomic_DNA"/>
</dbReference>
<dbReference type="GO" id="GO:0006083">
    <property type="term" value="P:acetate metabolic process"/>
    <property type="evidence" value="ECO:0007669"/>
    <property type="project" value="InterPro"/>
</dbReference>
<dbReference type="EMBL" id="CAESGF010000034">
    <property type="protein sequence ID" value="CAB4365507.1"/>
    <property type="molecule type" value="Genomic_DNA"/>
</dbReference>
<dbReference type="EMBL" id="CAFAAV010000072">
    <property type="protein sequence ID" value="CAB4816862.1"/>
    <property type="molecule type" value="Genomic_DNA"/>
</dbReference>
<gene>
    <name evidence="3" type="ORF">UFOPK2656_03453</name>
    <name evidence="4" type="ORF">UFOPK3099_01137</name>
    <name evidence="5" type="ORF">UFOPK3267_01778</name>
    <name evidence="6" type="ORF">UFOPK3651_03393</name>
    <name evidence="2" type="ORF">UFOPK4189_03250</name>
</gene>
<dbReference type="EMBL" id="CAFBIY010000101">
    <property type="protein sequence ID" value="CAB4851881.1"/>
    <property type="molecule type" value="Genomic_DNA"/>
</dbReference>
<dbReference type="Gene3D" id="3.40.1080.10">
    <property type="entry name" value="Glutaconate Coenzyme A-transferase"/>
    <property type="match status" value="1"/>
</dbReference>
<dbReference type="InterPro" id="IPR026888">
    <property type="entry name" value="AcetylCoA_hyd_C"/>
</dbReference>
<dbReference type="InterPro" id="IPR046433">
    <property type="entry name" value="ActCoA_hydro"/>
</dbReference>
<feature type="domain" description="Acetyl-CoA hydrolase/transferase C-terminal" evidence="1">
    <location>
        <begin position="268"/>
        <end position="421"/>
    </location>
</feature>
<reference evidence="5" key="1">
    <citation type="submission" date="2020-05" db="EMBL/GenBank/DDBJ databases">
        <authorList>
            <person name="Chiriac C."/>
            <person name="Salcher M."/>
            <person name="Ghai R."/>
            <person name="Kavagutti S V."/>
        </authorList>
    </citation>
    <scope>NUCLEOTIDE SEQUENCE</scope>
</reference>
<dbReference type="AlphaFoldDB" id="A0A6J7C407"/>
<evidence type="ECO:0000313" key="3">
    <source>
        <dbReference type="EMBL" id="CAB4749458.1"/>
    </source>
</evidence>
<sequence length="429" mass="45902">MMQPMSAAVAAIRSDDTLAVPLGPGVPGGFLHALGERDDFTHLEVFGALLPDLYQLFMHAGVHYRSGFFGPAERFLRDAGARIDFVPADFRRFEPVLHHLNPRVVATSAAPPVDGWVSLSVHAGAFVDELHRAGADPDRLLIVEVSPHFPRTFGLGVHEHRLHIDEIDILVESDREPLNLGDAAPSSAEVAIAEHAMAFVHSGCTLQTGIGGIPSQIAKMIAESPLGDFGVHSEMFTTGLMHLHQAGKVTNHKGGAFDGYSITTFAAGVPELYTWLHENDAVRFLPVRYVNSPELIAQNRQMVTINGALAIDLAGQVVADTISGKQFSGIGGHEDFVSGPGLSADGRSLICLPSSSTVNGELVTRIVPKLPAGSVISTPRHQVDVVITEWGSAELAGRTIRERAVALASIGHPDVRDDLLAVAENWPQD</sequence>
<protein>
    <submittedName>
        <fullName evidence="5">Unannotated protein</fullName>
    </submittedName>
</protein>
<dbReference type="Pfam" id="PF13336">
    <property type="entry name" value="AcetylCoA_hyd_C"/>
    <property type="match status" value="1"/>
</dbReference>
<name>A0A6J7C407_9ZZZZ</name>
<evidence type="ECO:0000313" key="5">
    <source>
        <dbReference type="EMBL" id="CAB4851881.1"/>
    </source>
</evidence>